<dbReference type="NCBIfam" id="TIGR01145">
    <property type="entry name" value="ATP_synt_delta"/>
    <property type="match status" value="1"/>
</dbReference>
<keyword evidence="13 17" id="KW-0066">ATP synthesis</keyword>
<comment type="subunit">
    <text evidence="16 17">F-type ATPases have 2 components, F(1) - the catalytic core - and F(0) - the membrane proton channel. F(1) has five subunits: alpha(3), beta(3), gamma(1), delta(1), epsilon(1). F(0) has three main subunits: a(1), b(2) and c(10-14). The alpha and beta chains form an alternating ring which encloses part of the gamma chain. F(1) is attached to F(0) by a central stalk formed by the gamma and epsilon chains, while a peripheral stalk is formed by the delta and b chains.</text>
</comment>
<evidence type="ECO:0000313" key="20">
    <source>
        <dbReference type="EMBL" id="AZG44749.1"/>
    </source>
</evidence>
<evidence type="ECO:0000256" key="10">
    <source>
        <dbReference type="ARBA" id="ARBA00023065"/>
    </source>
</evidence>
<comment type="function">
    <text evidence="15 17">F(1)F(0) ATP synthase produces ATP from ADP in the presence of a proton or sodium gradient. F-type ATPases consist of two structural domains, F(1) containing the extramembraneous catalytic core and F(0) containing the membrane proton channel, linked together by a central stalk and a peripheral stalk. During catalysis, ATP synthesis in the catalytic domain of F(1) is coupled via a rotary mechanism of the central stalk subunits to proton translocation.</text>
</comment>
<comment type="similarity">
    <text evidence="18">Belongs to the ATPase delta chain family.</text>
</comment>
<dbReference type="NCBIfam" id="TIGR01144">
    <property type="entry name" value="ATP_synt_b"/>
    <property type="match status" value="1"/>
</dbReference>
<evidence type="ECO:0000256" key="8">
    <source>
        <dbReference type="ARBA" id="ARBA00022781"/>
    </source>
</evidence>
<dbReference type="Pfam" id="PF00213">
    <property type="entry name" value="OSCP"/>
    <property type="match status" value="1"/>
</dbReference>
<dbReference type="Proteomes" id="UP000271469">
    <property type="component" value="Chromosome"/>
</dbReference>
<sequence>MSIVIGNLIGFAVIIFLFWKYLRPVLSKAVNAQKETIAHNVAESEAAKARVVDAKAAHERALAEAKAEAEELHKGALVDAKAISEDIKAQADSEVKRITEHGKAQVALSRSSLVRELRTDLGLTAVDGAGQLVRSHLADPQAQSDSIDRVIDELESMSAGGPGDLVAHSSELIGLHSMRASSRDAARAVAKEFDAKAGSLDGEALTAAAVELTDVIRLLDANPVLRKRLTEDEDNTAGQTELARNLFGGKVSPIVVDILVAAVEQRWSTTADFTAALRRQDALVVLAAAERDGTIEQVENELFGVARLLEQNPRLASLLSDHTHDAAKRVDLLQSLVGDKVGAHTWYLLSHTLVLLHGQPADVAVDHLAELAAARRGESVAHVVSAADLTDAQQARLASVLGTIYGRTISVQTEIDPDLLGGLRIAVGDEVIEADVATRLAKAAESLPR</sequence>
<comment type="function">
    <text evidence="18">This protein is part of the stalk that links CF(0) to CF(1). It either transmits conformational changes from CF(0) to CF(1) or is implicated in proton conduction.</text>
</comment>
<dbReference type="HAMAP" id="MF_01416">
    <property type="entry name" value="ATP_synth_delta_bact"/>
    <property type="match status" value="1"/>
</dbReference>
<dbReference type="AlphaFoldDB" id="A0A3G8JJS3"/>
<keyword evidence="5 17" id="KW-1003">Cell membrane</keyword>
<dbReference type="NCBIfam" id="NF009961">
    <property type="entry name" value="PRK13428.1"/>
    <property type="match status" value="1"/>
</dbReference>
<dbReference type="GO" id="GO:0045259">
    <property type="term" value="C:proton-transporting ATP synthase complex"/>
    <property type="evidence" value="ECO:0007669"/>
    <property type="project" value="UniProtKB-KW"/>
</dbReference>
<feature type="coiled-coil region" evidence="19">
    <location>
        <begin position="48"/>
        <end position="75"/>
    </location>
</feature>
<evidence type="ECO:0000256" key="9">
    <source>
        <dbReference type="ARBA" id="ARBA00022989"/>
    </source>
</evidence>
<dbReference type="Gene3D" id="1.20.5.620">
    <property type="entry name" value="F1F0 ATP synthase subunit B, membrane domain"/>
    <property type="match status" value="1"/>
</dbReference>
<organism evidence="20 21">
    <name type="scientific">Gordonia insulae</name>
    <dbReference type="NCBI Taxonomy" id="2420509"/>
    <lineage>
        <taxon>Bacteria</taxon>
        <taxon>Bacillati</taxon>
        <taxon>Actinomycetota</taxon>
        <taxon>Actinomycetes</taxon>
        <taxon>Mycobacteriales</taxon>
        <taxon>Gordoniaceae</taxon>
        <taxon>Gordonia</taxon>
    </lineage>
</organism>
<reference evidence="20 21" key="1">
    <citation type="submission" date="2018-11" db="EMBL/GenBank/DDBJ databases">
        <title>Gordonia insulae sp. nov., isolated from an island soil.</title>
        <authorList>
            <person name="Kim Y.S."/>
            <person name="Kim S.B."/>
        </authorList>
    </citation>
    <scope>NUCLEOTIDE SEQUENCE [LARGE SCALE GENOMIC DNA]</scope>
    <source>
        <strain evidence="20 21">MMS17-SY073</strain>
    </source>
</reference>
<evidence type="ECO:0000256" key="1">
    <source>
        <dbReference type="ARBA" id="ARBA00004162"/>
    </source>
</evidence>
<evidence type="ECO:0000256" key="4">
    <source>
        <dbReference type="ARBA" id="ARBA00022448"/>
    </source>
</evidence>
<comment type="function">
    <text evidence="14">This fusion protein includes a component of the F(0) channel (subunit b) and of the F(1) subunit (subunit delta). Two copies of subunit b and one of delta together form the peripheral 'stator' stalk which links F(1) to F(0).</text>
</comment>
<keyword evidence="4 17" id="KW-0813">Transport</keyword>
<evidence type="ECO:0000256" key="17">
    <source>
        <dbReference type="HAMAP-Rule" id="MF_01398"/>
    </source>
</evidence>
<dbReference type="HAMAP" id="MF_01398">
    <property type="entry name" value="ATP_synth_b_bprime"/>
    <property type="match status" value="1"/>
</dbReference>
<name>A0A3G8JJS3_9ACTN</name>
<dbReference type="InterPro" id="IPR002146">
    <property type="entry name" value="ATP_synth_b/b'su_bac/chlpt"/>
</dbReference>
<dbReference type="OrthoDB" id="5242917at2"/>
<proteinExistence type="inferred from homology"/>
<dbReference type="RefSeq" id="WP_124707564.1">
    <property type="nucleotide sequence ID" value="NZ_CP033972.1"/>
</dbReference>
<dbReference type="GO" id="GO:0005886">
    <property type="term" value="C:plasma membrane"/>
    <property type="evidence" value="ECO:0007669"/>
    <property type="project" value="UniProtKB-SubCell"/>
</dbReference>
<keyword evidence="8 17" id="KW-0375">Hydrogen ion transport</keyword>
<evidence type="ECO:0000256" key="3">
    <source>
        <dbReference type="ARBA" id="ARBA00010811"/>
    </source>
</evidence>
<dbReference type="CDD" id="cd06503">
    <property type="entry name" value="ATP-synt_Fo_b"/>
    <property type="match status" value="1"/>
</dbReference>
<comment type="function">
    <text evidence="17">Component of the F(0) channel, it forms part of the peripheral stalk, linking F(1) to F(0).</text>
</comment>
<keyword evidence="21" id="KW-1185">Reference proteome</keyword>
<dbReference type="InterPro" id="IPR005864">
    <property type="entry name" value="ATP_synth_F0_bsu_bac"/>
</dbReference>
<evidence type="ECO:0000256" key="2">
    <source>
        <dbReference type="ARBA" id="ARBA00010377"/>
    </source>
</evidence>
<dbReference type="PANTHER" id="PTHR11910">
    <property type="entry name" value="ATP SYNTHASE DELTA CHAIN"/>
    <property type="match status" value="1"/>
</dbReference>
<keyword evidence="6 17" id="KW-0138">CF(0)</keyword>
<keyword evidence="12" id="KW-0511">Multifunctional enzyme</keyword>
<evidence type="ECO:0000256" key="18">
    <source>
        <dbReference type="HAMAP-Rule" id="MF_01416"/>
    </source>
</evidence>
<evidence type="ECO:0000256" key="11">
    <source>
        <dbReference type="ARBA" id="ARBA00023136"/>
    </source>
</evidence>
<evidence type="ECO:0000313" key="21">
    <source>
        <dbReference type="Proteomes" id="UP000271469"/>
    </source>
</evidence>
<evidence type="ECO:0000256" key="16">
    <source>
        <dbReference type="ARBA" id="ARBA00025830"/>
    </source>
</evidence>
<evidence type="ECO:0000256" key="13">
    <source>
        <dbReference type="ARBA" id="ARBA00023310"/>
    </source>
</evidence>
<keyword evidence="19" id="KW-0175">Coiled coil</keyword>
<keyword evidence="9 17" id="KW-1133">Transmembrane helix</keyword>
<dbReference type="Pfam" id="PF00430">
    <property type="entry name" value="ATP-synt_B"/>
    <property type="match status" value="1"/>
</dbReference>
<dbReference type="GO" id="GO:0046933">
    <property type="term" value="F:proton-transporting ATP synthase activity, rotational mechanism"/>
    <property type="evidence" value="ECO:0007669"/>
    <property type="project" value="UniProtKB-UniRule"/>
</dbReference>
<dbReference type="InterPro" id="IPR000711">
    <property type="entry name" value="ATPase_OSCP/dsu"/>
</dbReference>
<dbReference type="EMBL" id="CP033972">
    <property type="protein sequence ID" value="AZG44749.1"/>
    <property type="molecule type" value="Genomic_DNA"/>
</dbReference>
<keyword evidence="7 17" id="KW-0812">Transmembrane</keyword>
<dbReference type="InterPro" id="IPR028987">
    <property type="entry name" value="ATP_synth_B-like_membr_sf"/>
</dbReference>
<evidence type="ECO:0000256" key="12">
    <source>
        <dbReference type="ARBA" id="ARBA00023268"/>
    </source>
</evidence>
<gene>
    <name evidence="20" type="primary">atpFH</name>
    <name evidence="17" type="synonym">atpF</name>
    <name evidence="18" type="synonym">atpH</name>
    <name evidence="20" type="ORF">D7316_01339</name>
</gene>
<comment type="similarity">
    <text evidence="2">In the C-terminal section; belongs to the ATPase delta chain family.</text>
</comment>
<dbReference type="KEGG" id="gom:D7316_01339"/>
<evidence type="ECO:0000256" key="5">
    <source>
        <dbReference type="ARBA" id="ARBA00022475"/>
    </source>
</evidence>
<keyword evidence="11 17" id="KW-0472">Membrane</keyword>
<comment type="similarity">
    <text evidence="17">Belongs to the ATPase B chain family.</text>
</comment>
<keyword evidence="18" id="KW-0139">CF(1)</keyword>
<dbReference type="NCBIfam" id="NF009967">
    <property type="entry name" value="PRK13430.1"/>
    <property type="match status" value="1"/>
</dbReference>
<dbReference type="PRINTS" id="PR00125">
    <property type="entry name" value="ATPASEDELTA"/>
</dbReference>
<accession>A0A3G8JJS3</accession>
<comment type="similarity">
    <text evidence="3">In the N-terminal section; belongs to the ATPase B chain family.</text>
</comment>
<keyword evidence="10 17" id="KW-0406">Ion transport</keyword>
<evidence type="ECO:0000256" key="15">
    <source>
        <dbReference type="ARBA" id="ARBA00025198"/>
    </source>
</evidence>
<comment type="subcellular location">
    <subcellularLocation>
        <location evidence="18">Cell membrane</location>
        <topology evidence="18">Peripheral membrane protein</topology>
    </subcellularLocation>
    <subcellularLocation>
        <location evidence="1 17">Cell membrane</location>
        <topology evidence="1 17">Single-pass membrane protein</topology>
    </subcellularLocation>
</comment>
<protein>
    <recommendedName>
        <fullName evidence="17 18">Multifunctional fusion protein</fullName>
    </recommendedName>
    <domain>
        <recommendedName>
            <fullName evidence="17">ATP synthase subunit b</fullName>
        </recommendedName>
        <alternativeName>
            <fullName evidence="17">ATP synthase F(0) sector subunit b</fullName>
        </alternativeName>
        <alternativeName>
            <fullName evidence="17">ATPase subunit I</fullName>
        </alternativeName>
        <alternativeName>
            <fullName evidence="17">F-type ATPase subunit b</fullName>
            <shortName evidence="17">F-ATPase subunit b</shortName>
        </alternativeName>
    </domain>
    <domain>
        <recommendedName>
            <fullName evidence="18">ATP synthase subunit delta</fullName>
        </recommendedName>
        <alternativeName>
            <fullName evidence="18">ATP synthase F(1) sector subunit delta</fullName>
        </alternativeName>
        <alternativeName>
            <fullName evidence="18">F-type ATPase subunit delta</fullName>
            <shortName evidence="18">F-ATPase subunit delta</shortName>
        </alternativeName>
    </domain>
</protein>
<evidence type="ECO:0000256" key="7">
    <source>
        <dbReference type="ARBA" id="ARBA00022692"/>
    </source>
</evidence>
<evidence type="ECO:0000256" key="6">
    <source>
        <dbReference type="ARBA" id="ARBA00022547"/>
    </source>
</evidence>
<evidence type="ECO:0000256" key="19">
    <source>
        <dbReference type="SAM" id="Coils"/>
    </source>
</evidence>
<dbReference type="SUPFAM" id="SSF81573">
    <property type="entry name" value="F1F0 ATP synthase subunit B, membrane domain"/>
    <property type="match status" value="1"/>
</dbReference>
<evidence type="ECO:0000256" key="14">
    <source>
        <dbReference type="ARBA" id="ARBA00024925"/>
    </source>
</evidence>